<feature type="transmembrane region" description="Helical" evidence="3">
    <location>
        <begin position="130"/>
        <end position="149"/>
    </location>
</feature>
<reference evidence="4" key="1">
    <citation type="journal article" date="2020" name="Stud. Mycol.">
        <title>101 Dothideomycetes genomes: a test case for predicting lifestyles and emergence of pathogens.</title>
        <authorList>
            <person name="Haridas S."/>
            <person name="Albert R."/>
            <person name="Binder M."/>
            <person name="Bloem J."/>
            <person name="Labutti K."/>
            <person name="Salamov A."/>
            <person name="Andreopoulos B."/>
            <person name="Baker S."/>
            <person name="Barry K."/>
            <person name="Bills G."/>
            <person name="Bluhm B."/>
            <person name="Cannon C."/>
            <person name="Castanera R."/>
            <person name="Culley D."/>
            <person name="Daum C."/>
            <person name="Ezra D."/>
            <person name="Gonzalez J."/>
            <person name="Henrissat B."/>
            <person name="Kuo A."/>
            <person name="Liang C."/>
            <person name="Lipzen A."/>
            <person name="Lutzoni F."/>
            <person name="Magnuson J."/>
            <person name="Mondo S."/>
            <person name="Nolan M."/>
            <person name="Ohm R."/>
            <person name="Pangilinan J."/>
            <person name="Park H.-J."/>
            <person name="Ramirez L."/>
            <person name="Alfaro M."/>
            <person name="Sun H."/>
            <person name="Tritt A."/>
            <person name="Yoshinaga Y."/>
            <person name="Zwiers L.-H."/>
            <person name="Turgeon B."/>
            <person name="Goodwin S."/>
            <person name="Spatafora J."/>
            <person name="Crous P."/>
            <person name="Grigoriev I."/>
        </authorList>
    </citation>
    <scope>NUCLEOTIDE SEQUENCE</scope>
    <source>
        <strain evidence="4">CBS 109.77</strain>
    </source>
</reference>
<dbReference type="Pfam" id="PF00023">
    <property type="entry name" value="Ank"/>
    <property type="match status" value="1"/>
</dbReference>
<feature type="transmembrane region" description="Helical" evidence="3">
    <location>
        <begin position="259"/>
        <end position="278"/>
    </location>
</feature>
<dbReference type="Gene3D" id="1.25.40.20">
    <property type="entry name" value="Ankyrin repeat-containing domain"/>
    <property type="match status" value="1"/>
</dbReference>
<name>A0A6A6WXJ0_9PLEO</name>
<dbReference type="Proteomes" id="UP000799757">
    <property type="component" value="Unassembled WGS sequence"/>
</dbReference>
<keyword evidence="1" id="KW-0040">ANK repeat</keyword>
<dbReference type="InterPro" id="IPR036770">
    <property type="entry name" value="Ankyrin_rpt-contain_sf"/>
</dbReference>
<dbReference type="OrthoDB" id="4941332at2759"/>
<protein>
    <submittedName>
        <fullName evidence="4">Uncharacterized protein</fullName>
    </submittedName>
</protein>
<gene>
    <name evidence="4" type="ORF">K505DRAFT_378647</name>
</gene>
<keyword evidence="5" id="KW-1185">Reference proteome</keyword>
<feature type="transmembrane region" description="Helical" evidence="3">
    <location>
        <begin position="227"/>
        <end position="247"/>
    </location>
</feature>
<accession>A0A6A6WXJ0</accession>
<feature type="transmembrane region" description="Helical" evidence="3">
    <location>
        <begin position="94"/>
        <end position="118"/>
    </location>
</feature>
<evidence type="ECO:0000256" key="3">
    <source>
        <dbReference type="SAM" id="Phobius"/>
    </source>
</evidence>
<feature type="repeat" description="ANK" evidence="1">
    <location>
        <begin position="346"/>
        <end position="378"/>
    </location>
</feature>
<evidence type="ECO:0000256" key="1">
    <source>
        <dbReference type="PROSITE-ProRule" id="PRU00023"/>
    </source>
</evidence>
<sequence>MAEVLGGIVRLAFVTCVVVFKLGPGGQDKPFTFRQYYAQDTEYVTRRFKRNGKLFFGKKWLIWLMLVDTHLLSEVETIINDWDDERLESWAQNLLSSFGALAVAGSVLAAVNITALTLDGVSDINWTSRAAFAISLITSVLAVVFGTRLQRRLYLIGGPRELRSWLGKGARRPNAGSDAASLEIDAANLENDATDLENGGEEGQGSEEDRLESSIHAIRILQLPVELFAVSWLTFIVALILYTALMWRQHEDPGGDDYRNIMICLLLVLFMLVGYYEFARAMKDVEESNKEKGDVEASTGTSPSKPLDKGDDAVQQVLELARIGAASTQDILLRAEDDFNDCRDKDGDTPLMYAAEAGNLGQVLWLLRHGADPALGGNRAQVLAEGAGHRDVALVLHFNTPKEYRKGGRK</sequence>
<keyword evidence="3" id="KW-0812">Transmembrane</keyword>
<dbReference type="InterPro" id="IPR002110">
    <property type="entry name" value="Ankyrin_rpt"/>
</dbReference>
<evidence type="ECO:0000313" key="5">
    <source>
        <dbReference type="Proteomes" id="UP000799757"/>
    </source>
</evidence>
<dbReference type="SUPFAM" id="SSF48403">
    <property type="entry name" value="Ankyrin repeat"/>
    <property type="match status" value="1"/>
</dbReference>
<dbReference type="PROSITE" id="PS50088">
    <property type="entry name" value="ANK_REPEAT"/>
    <property type="match status" value="1"/>
</dbReference>
<organism evidence="4 5">
    <name type="scientific">Melanomma pulvis-pyrius CBS 109.77</name>
    <dbReference type="NCBI Taxonomy" id="1314802"/>
    <lineage>
        <taxon>Eukaryota</taxon>
        <taxon>Fungi</taxon>
        <taxon>Dikarya</taxon>
        <taxon>Ascomycota</taxon>
        <taxon>Pezizomycotina</taxon>
        <taxon>Dothideomycetes</taxon>
        <taxon>Pleosporomycetidae</taxon>
        <taxon>Pleosporales</taxon>
        <taxon>Melanommataceae</taxon>
        <taxon>Melanomma</taxon>
    </lineage>
</organism>
<dbReference type="PROSITE" id="PS50297">
    <property type="entry name" value="ANK_REP_REGION"/>
    <property type="match status" value="1"/>
</dbReference>
<dbReference type="AlphaFoldDB" id="A0A6A6WXJ0"/>
<dbReference type="SMART" id="SM00248">
    <property type="entry name" value="ANK"/>
    <property type="match status" value="1"/>
</dbReference>
<keyword evidence="3" id="KW-0472">Membrane</keyword>
<feature type="region of interest" description="Disordered" evidence="2">
    <location>
        <begin position="287"/>
        <end position="310"/>
    </location>
</feature>
<proteinExistence type="predicted"/>
<dbReference type="EMBL" id="MU002185">
    <property type="protein sequence ID" value="KAF2788806.1"/>
    <property type="molecule type" value="Genomic_DNA"/>
</dbReference>
<keyword evidence="3" id="KW-1133">Transmembrane helix</keyword>
<evidence type="ECO:0000313" key="4">
    <source>
        <dbReference type="EMBL" id="KAF2788806.1"/>
    </source>
</evidence>
<evidence type="ECO:0000256" key="2">
    <source>
        <dbReference type="SAM" id="MobiDB-lite"/>
    </source>
</evidence>